<evidence type="ECO:0000313" key="4">
    <source>
        <dbReference type="EMBL" id="RAM03470.1"/>
    </source>
</evidence>
<accession>A0A328FHY8</accession>
<protein>
    <submittedName>
        <fullName evidence="4">DNA repair protein</fullName>
    </submittedName>
</protein>
<keyword evidence="1" id="KW-0175">Coiled coil</keyword>
<gene>
    <name evidence="4" type="ORF">DO021_02855</name>
    <name evidence="3" type="ORF">EYB58_04260</name>
</gene>
<dbReference type="AlphaFoldDB" id="A0A328FHY8"/>
<feature type="domain" description="Rad50/SbcC-type AAA" evidence="2">
    <location>
        <begin position="273"/>
        <end position="497"/>
    </location>
</feature>
<dbReference type="OrthoDB" id="9791620at2"/>
<evidence type="ECO:0000313" key="6">
    <source>
        <dbReference type="Proteomes" id="UP000293902"/>
    </source>
</evidence>
<dbReference type="Pfam" id="PF13476">
    <property type="entry name" value="AAA_23"/>
    <property type="match status" value="1"/>
</dbReference>
<dbReference type="InterPro" id="IPR038729">
    <property type="entry name" value="Rad50/SbcC_AAA"/>
</dbReference>
<dbReference type="InterPro" id="IPR054787">
    <property type="entry name" value="TrlF_ATPase"/>
</dbReference>
<reference evidence="3 6" key="2">
    <citation type="submission" date="2019-02" db="EMBL/GenBank/DDBJ databases">
        <title>Complete genome sequence of Desulfobacter hydrogenophilus AcRS1.</title>
        <authorList>
            <person name="Marietou A."/>
            <person name="Lund M.B."/>
            <person name="Marshall I.P.G."/>
            <person name="Schreiber L."/>
            <person name="Jorgensen B."/>
        </authorList>
    </citation>
    <scope>NUCLEOTIDE SEQUENCE [LARGE SCALE GENOMIC DNA]</scope>
    <source>
        <strain evidence="3 6">AcRS1</strain>
    </source>
</reference>
<dbReference type="InterPro" id="IPR027417">
    <property type="entry name" value="P-loop_NTPase"/>
</dbReference>
<reference evidence="4 5" key="1">
    <citation type="submission" date="2018-06" db="EMBL/GenBank/DDBJ databases">
        <title>Complete Genome Sequence of Desulfobacter hydrogenophilus (DSM3380).</title>
        <authorList>
            <person name="Marietou A."/>
            <person name="Schreiber L."/>
            <person name="Marshall I."/>
            <person name="Jorgensen B."/>
        </authorList>
    </citation>
    <scope>NUCLEOTIDE SEQUENCE [LARGE SCALE GENOMIC DNA]</scope>
    <source>
        <strain evidence="4 5">DSM 3380</strain>
    </source>
</reference>
<dbReference type="NCBIfam" id="NF045780">
    <property type="entry name" value="TrlF_fam_ATP"/>
    <property type="match status" value="1"/>
</dbReference>
<dbReference type="Proteomes" id="UP000293902">
    <property type="component" value="Chromosome"/>
</dbReference>
<proteinExistence type="predicted"/>
<dbReference type="EMBL" id="CP036313">
    <property type="protein sequence ID" value="QBH15511.1"/>
    <property type="molecule type" value="Genomic_DNA"/>
</dbReference>
<dbReference type="Proteomes" id="UP000248798">
    <property type="component" value="Unassembled WGS sequence"/>
</dbReference>
<name>A0A328FHY8_9BACT</name>
<evidence type="ECO:0000256" key="1">
    <source>
        <dbReference type="SAM" id="Coils"/>
    </source>
</evidence>
<dbReference type="Gene3D" id="3.20.20.140">
    <property type="entry name" value="Metal-dependent hydrolases"/>
    <property type="match status" value="1"/>
</dbReference>
<dbReference type="Gene3D" id="3.40.50.300">
    <property type="entry name" value="P-loop containing nucleotide triphosphate hydrolases"/>
    <property type="match status" value="2"/>
</dbReference>
<evidence type="ECO:0000313" key="3">
    <source>
        <dbReference type="EMBL" id="QBH15511.1"/>
    </source>
</evidence>
<keyword evidence="6" id="KW-1185">Reference proteome</keyword>
<organism evidence="4 5">
    <name type="scientific">Desulfobacter hydrogenophilus</name>
    <dbReference type="NCBI Taxonomy" id="2291"/>
    <lineage>
        <taxon>Bacteria</taxon>
        <taxon>Pseudomonadati</taxon>
        <taxon>Thermodesulfobacteriota</taxon>
        <taxon>Desulfobacteria</taxon>
        <taxon>Desulfobacterales</taxon>
        <taxon>Desulfobacteraceae</taxon>
        <taxon>Desulfobacter</taxon>
    </lineage>
</organism>
<dbReference type="EMBL" id="QLNI01000004">
    <property type="protein sequence ID" value="RAM03470.1"/>
    <property type="molecule type" value="Genomic_DNA"/>
</dbReference>
<dbReference type="SUPFAM" id="SSF89550">
    <property type="entry name" value="PHP domain-like"/>
    <property type="match status" value="1"/>
</dbReference>
<dbReference type="InterPro" id="IPR016195">
    <property type="entry name" value="Pol/histidinol_Pase-like"/>
</dbReference>
<sequence length="885" mass="99805">MTETYTKARFWKCALQVNPYTYLAYRGEEQRLTEDEYNQQLLQVCKEENIKVLGIADHGNVDGIDAIRNVLKPHGILVFPGFEIATTEKVHFVCLFPEKTTTDQLNRYLGALGLTNPSDGVWPSNLGGNDLVLKINELGGFCYAAHCTDDSGILKHKLVHVWKNDLLKAAQIPATLDELKAEENNGYRQILMNKNRDYTRETPIAIINAKDVEKPETLKNPKASCLIKMTKPGFEAFKLAFQDPESRVRLNSDISEKYYSRIESLSITGGYLDGVHINFSEHLNSVIGGRGTGKSTLLECIRYALELDPIGKSACKQHLEIIKENIGKSKGRIELVVRSSKMNGKKYTIARRYGESASVKEEAGNISSFTPRELLPEIEIYGQNEIYEIAQDGQSQKKLLGRFLDAEHDTFEDKIKTALIALNGNRKKLHNALEDKSIVEDELSKLPKLQERVQQFKSLGIEDKLKIIPLLETEKRLKQRIEQEELYNLEQAFAQIKDALPDTVFLSDKAIDNLPHSDALKKIKTTLDQLKVDTERTFDQWKAFFTTSKAIITRLIADVQQGIQCEEETLEKTFKNLPASEGKSGREIGVEYQQLLQAIERIKPKEVAIRSQQALIDELKKQRNSLLVELSGYRASRTAQFESSLKKLNKKLQNKLKLTVKPEANRQPVIDFLQSCNLEGVGEKRLSWINEHDDFSPVKLAELIQKGMGELTGSNWGITPTIANALVRLPASKVLELQELELPDIIEIELNVSHEGAANYRSLKKLSTGQQCTAVLHLLLLQNKDPLIMDQPEDNLDNAFIADRIVSELRNAKINRQFLFATHNANIPVFGDAEWIGIFESVDEQGVMPPEAQGAIDVPAVREKAANILEGGRTAFNQRKLKYGY</sequence>
<evidence type="ECO:0000313" key="5">
    <source>
        <dbReference type="Proteomes" id="UP000248798"/>
    </source>
</evidence>
<feature type="coiled-coil region" evidence="1">
    <location>
        <begin position="609"/>
        <end position="636"/>
    </location>
</feature>
<dbReference type="GO" id="GO:0006302">
    <property type="term" value="P:double-strand break repair"/>
    <property type="evidence" value="ECO:0007669"/>
    <property type="project" value="InterPro"/>
</dbReference>
<dbReference type="SUPFAM" id="SSF52540">
    <property type="entry name" value="P-loop containing nucleoside triphosphate hydrolases"/>
    <property type="match status" value="1"/>
</dbReference>
<dbReference type="GO" id="GO:0016887">
    <property type="term" value="F:ATP hydrolysis activity"/>
    <property type="evidence" value="ECO:0007669"/>
    <property type="project" value="InterPro"/>
</dbReference>
<evidence type="ECO:0000259" key="2">
    <source>
        <dbReference type="Pfam" id="PF13476"/>
    </source>
</evidence>